<dbReference type="Proteomes" id="UP000002208">
    <property type="component" value="Chromosome"/>
</dbReference>
<dbReference type="RefSeq" id="WP_041227044.1">
    <property type="nucleotide sequence ID" value="NC_012526.1"/>
</dbReference>
<gene>
    <name evidence="1" type="ordered locus">Deide_06471</name>
</gene>
<organism evidence="1 2">
    <name type="scientific">Deinococcus deserti (strain DSM 17065 / CIP 109153 / LMG 22923 / VCD115)</name>
    <dbReference type="NCBI Taxonomy" id="546414"/>
    <lineage>
        <taxon>Bacteria</taxon>
        <taxon>Thermotogati</taxon>
        <taxon>Deinococcota</taxon>
        <taxon>Deinococci</taxon>
        <taxon>Deinococcales</taxon>
        <taxon>Deinococcaceae</taxon>
        <taxon>Deinococcus</taxon>
    </lineage>
</organism>
<proteinExistence type="predicted"/>
<keyword evidence="2" id="KW-1185">Reference proteome</keyword>
<evidence type="ECO:0000313" key="2">
    <source>
        <dbReference type="Proteomes" id="UP000002208"/>
    </source>
</evidence>
<name>C1D0W9_DEIDV</name>
<accession>C1D0W9</accession>
<dbReference type="PaxDb" id="546414-Deide_06471"/>
<reference evidence="1 2" key="1">
    <citation type="journal article" date="2009" name="PLoS Genet.">
        <title>Alliance of proteomics and genomics to unravel the specificities of Sahara bacterium Deinococcus deserti.</title>
        <authorList>
            <person name="de Groot A."/>
            <person name="Dulermo R."/>
            <person name="Ortet P."/>
            <person name="Blanchard L."/>
            <person name="Guerin P."/>
            <person name="Fernandez B."/>
            <person name="Vacherie B."/>
            <person name="Dossat C."/>
            <person name="Jolivet E."/>
            <person name="Siguier P."/>
            <person name="Chandler M."/>
            <person name="Barakat M."/>
            <person name="Dedieu A."/>
            <person name="Barbe V."/>
            <person name="Heulin T."/>
            <person name="Sommer S."/>
            <person name="Achouak W."/>
            <person name="Armengaud J."/>
        </authorList>
    </citation>
    <scope>NUCLEOTIDE SEQUENCE [LARGE SCALE GENOMIC DNA]</scope>
    <source>
        <strain evidence="2">DSM 17065 / CIP 109153 / LMG 22923 / VCD115</strain>
    </source>
</reference>
<sequence length="388" mass="43888">MTQDELDFYDTLHRQVRSGLRAEGVKPSALGVLDVVRAVKRWTVLSQEWDDAEIYELNVKAMVKRFSRTFRKAGLLEVFPDRTPEQSQLDSKHGVAYATAENELLYTKVRAIRLTMTGSTAPLFPWLDLGYGEARRNAEEWLVQQQDPSATLECELVIRLTTSQASAWMRHVREVAERYADDQEWQNQGQPLTPELGAALFAAPNFASPMVIVESSDDDGDLVRSTGILARTVGTALNLPGRLREVEVPLSGVLFDFHQALTDIALTTTWWDTSHALEYVLTGHPPLPLLASPPATGGRRRDKVLTRQHVALLELKHRLPEASWRRRLEQFNTWCDRVDALRPFLGSTAPQAIREEHARAHARATHFSTFVKPSEGRSKLEHPESKLW</sequence>
<dbReference type="HOGENOM" id="CLU_711188_0_0_0"/>
<dbReference type="STRING" id="546414.Deide_06471"/>
<dbReference type="AlphaFoldDB" id="C1D0W9"/>
<evidence type="ECO:0000313" key="1">
    <source>
        <dbReference type="EMBL" id="ACO45493.2"/>
    </source>
</evidence>
<protein>
    <submittedName>
        <fullName evidence="1">Uncharacterized protein</fullName>
    </submittedName>
</protein>
<dbReference type="EMBL" id="CP001114">
    <property type="protein sequence ID" value="ACO45493.2"/>
    <property type="molecule type" value="Genomic_DNA"/>
</dbReference>
<dbReference type="KEGG" id="ddr:Deide_06471"/>